<organism evidence="2 3">
    <name type="scientific">Phanerochaete sordida</name>
    <dbReference type="NCBI Taxonomy" id="48140"/>
    <lineage>
        <taxon>Eukaryota</taxon>
        <taxon>Fungi</taxon>
        <taxon>Dikarya</taxon>
        <taxon>Basidiomycota</taxon>
        <taxon>Agaricomycotina</taxon>
        <taxon>Agaricomycetes</taxon>
        <taxon>Polyporales</taxon>
        <taxon>Phanerochaetaceae</taxon>
        <taxon>Phanerochaete</taxon>
    </lineage>
</organism>
<feature type="compositionally biased region" description="Polar residues" evidence="1">
    <location>
        <begin position="186"/>
        <end position="195"/>
    </location>
</feature>
<reference evidence="2 3" key="1">
    <citation type="submission" date="2021-08" db="EMBL/GenBank/DDBJ databases">
        <title>Draft Genome Sequence of Phanerochaete sordida strain YK-624.</title>
        <authorList>
            <person name="Mori T."/>
            <person name="Dohra H."/>
            <person name="Suzuki T."/>
            <person name="Kawagishi H."/>
            <person name="Hirai H."/>
        </authorList>
    </citation>
    <scope>NUCLEOTIDE SEQUENCE [LARGE SCALE GENOMIC DNA]</scope>
    <source>
        <strain evidence="2 3">YK-624</strain>
    </source>
</reference>
<name>A0A9P3LAV5_9APHY</name>
<sequence>MEALVQKVDSLCEDSSTIKLAKSYLGALERWNKHRGDTDVAFACAYLASEQLQNADVIAKKAVEHTSRRGMDFWRLVADIEHALLDAAARGGPAYAPLPRHERPCKACRSGALPCLVARRTQRGRDQKVFSSKCQVCFVRKLTKCERPGAVRPRAGKGAKGGEKRRDDDASDAERSGPRALRKNTVRVNPQSAAKSSDDLPVGPPVGIRKTYGGSLSASRPPASRASTPDSDVPVLKRRGTETSGSLSAPPPKRVAFNMRRSPSPTRSPLRPSAPQSTSRGPSSSSRRPSTSARSQKVGPTEDERLWVVMTFEQALKIAQHVERHGCPVLRVRTLVEEMACDLQELSKELLETLDGDDFDAARTVVEAAVEEAAASDIADLQDVKLRVLIGKLKQRLGRFVEA</sequence>
<evidence type="ECO:0000313" key="3">
    <source>
        <dbReference type="Proteomes" id="UP000703269"/>
    </source>
</evidence>
<feature type="compositionally biased region" description="Basic and acidic residues" evidence="1">
    <location>
        <begin position="160"/>
        <end position="177"/>
    </location>
</feature>
<evidence type="ECO:0000256" key="1">
    <source>
        <dbReference type="SAM" id="MobiDB-lite"/>
    </source>
</evidence>
<protein>
    <submittedName>
        <fullName evidence="2">Uncharacterized protein</fullName>
    </submittedName>
</protein>
<proteinExistence type="predicted"/>
<dbReference type="EMBL" id="BPQB01000008">
    <property type="protein sequence ID" value="GJE87909.1"/>
    <property type="molecule type" value="Genomic_DNA"/>
</dbReference>
<comment type="caution">
    <text evidence="2">The sequence shown here is derived from an EMBL/GenBank/DDBJ whole genome shotgun (WGS) entry which is preliminary data.</text>
</comment>
<dbReference type="Proteomes" id="UP000703269">
    <property type="component" value="Unassembled WGS sequence"/>
</dbReference>
<evidence type="ECO:0000313" key="2">
    <source>
        <dbReference type="EMBL" id="GJE87909.1"/>
    </source>
</evidence>
<feature type="compositionally biased region" description="Low complexity" evidence="1">
    <location>
        <begin position="260"/>
        <end position="296"/>
    </location>
</feature>
<accession>A0A9P3LAV5</accession>
<gene>
    <name evidence="2" type="ORF">PsYK624_039920</name>
</gene>
<keyword evidence="3" id="KW-1185">Reference proteome</keyword>
<dbReference type="OrthoDB" id="10655039at2759"/>
<feature type="region of interest" description="Disordered" evidence="1">
    <location>
        <begin position="149"/>
        <end position="299"/>
    </location>
</feature>
<dbReference type="AlphaFoldDB" id="A0A9P3LAV5"/>
<feature type="compositionally biased region" description="Low complexity" evidence="1">
    <location>
        <begin position="215"/>
        <end position="232"/>
    </location>
</feature>